<dbReference type="Proteomes" id="UP000606274">
    <property type="component" value="Unassembled WGS sequence"/>
</dbReference>
<evidence type="ECO:0000256" key="2">
    <source>
        <dbReference type="SAM" id="MobiDB-lite"/>
    </source>
</evidence>
<dbReference type="AlphaFoldDB" id="A0A8T0AC44"/>
<dbReference type="GO" id="GO:0016020">
    <property type="term" value="C:membrane"/>
    <property type="evidence" value="ECO:0007669"/>
    <property type="project" value="InterPro"/>
</dbReference>
<dbReference type="InterPro" id="IPR051192">
    <property type="entry name" value="Sprouty_domain"/>
</dbReference>
<feature type="compositionally biased region" description="Polar residues" evidence="2">
    <location>
        <begin position="108"/>
        <end position="127"/>
    </location>
</feature>
<feature type="compositionally biased region" description="Polar residues" evidence="2">
    <location>
        <begin position="1"/>
        <end position="11"/>
    </location>
</feature>
<dbReference type="PROSITE" id="PS51227">
    <property type="entry name" value="SPR"/>
    <property type="match status" value="1"/>
</dbReference>
<protein>
    <recommendedName>
        <fullName evidence="5">Protein sprouty homolog 2</fullName>
    </recommendedName>
</protein>
<organism evidence="3 4">
    <name type="scientific">Silurus meridionalis</name>
    <name type="common">Southern catfish</name>
    <name type="synonym">Silurus soldatovi meridionalis</name>
    <dbReference type="NCBI Taxonomy" id="175797"/>
    <lineage>
        <taxon>Eukaryota</taxon>
        <taxon>Metazoa</taxon>
        <taxon>Chordata</taxon>
        <taxon>Craniata</taxon>
        <taxon>Vertebrata</taxon>
        <taxon>Euteleostomi</taxon>
        <taxon>Actinopterygii</taxon>
        <taxon>Neopterygii</taxon>
        <taxon>Teleostei</taxon>
        <taxon>Ostariophysi</taxon>
        <taxon>Siluriformes</taxon>
        <taxon>Siluridae</taxon>
        <taxon>Silurus</taxon>
    </lineage>
</organism>
<keyword evidence="4" id="KW-1185">Reference proteome</keyword>
<comment type="caution">
    <text evidence="3">The sequence shown here is derived from an EMBL/GenBank/DDBJ whole genome shotgun (WGS) entry which is preliminary data.</text>
</comment>
<dbReference type="PANTHER" id="PTHR12365">
    <property type="entry name" value="SPROUTY"/>
    <property type="match status" value="1"/>
</dbReference>
<feature type="compositionally biased region" description="Basic residues" evidence="2">
    <location>
        <begin position="12"/>
        <end position="26"/>
    </location>
</feature>
<evidence type="ECO:0000256" key="1">
    <source>
        <dbReference type="ARBA" id="ARBA00010964"/>
    </source>
</evidence>
<feature type="region of interest" description="Disordered" evidence="2">
    <location>
        <begin position="1"/>
        <end position="34"/>
    </location>
</feature>
<evidence type="ECO:0000313" key="4">
    <source>
        <dbReference type="Proteomes" id="UP000606274"/>
    </source>
</evidence>
<reference evidence="3" key="1">
    <citation type="submission" date="2020-08" db="EMBL/GenBank/DDBJ databases">
        <title>Chromosome-level assembly of Southern catfish (Silurus meridionalis) provides insights into visual adaptation to the nocturnal and benthic lifestyles.</title>
        <authorList>
            <person name="Zhang Y."/>
            <person name="Wang D."/>
            <person name="Peng Z."/>
        </authorList>
    </citation>
    <scope>NUCLEOTIDE SEQUENCE</scope>
    <source>
        <strain evidence="3">SWU-2019-XX</strain>
        <tissue evidence="3">Muscle</tissue>
    </source>
</reference>
<dbReference type="GO" id="GO:0046580">
    <property type="term" value="P:negative regulation of Ras protein signal transduction"/>
    <property type="evidence" value="ECO:0007669"/>
    <property type="project" value="TreeGrafter"/>
</dbReference>
<dbReference type="GO" id="GO:0005829">
    <property type="term" value="C:cytosol"/>
    <property type="evidence" value="ECO:0007669"/>
    <property type="project" value="TreeGrafter"/>
</dbReference>
<comment type="similarity">
    <text evidence="1">Belongs to the sprouty family.</text>
</comment>
<dbReference type="OrthoDB" id="10038884at2759"/>
<feature type="compositionally biased region" description="Polar residues" evidence="2">
    <location>
        <begin position="79"/>
        <end position="96"/>
    </location>
</feature>
<feature type="compositionally biased region" description="Basic and acidic residues" evidence="2">
    <location>
        <begin position="203"/>
        <end position="224"/>
    </location>
</feature>
<dbReference type="GO" id="GO:0040037">
    <property type="term" value="P:negative regulation of fibroblast growth factor receptor signaling pathway"/>
    <property type="evidence" value="ECO:0007669"/>
    <property type="project" value="TreeGrafter"/>
</dbReference>
<gene>
    <name evidence="3" type="ORF">HF521_013070</name>
</gene>
<dbReference type="Pfam" id="PF05210">
    <property type="entry name" value="Sprouty"/>
    <property type="match status" value="1"/>
</dbReference>
<proteinExistence type="inferred from homology"/>
<feature type="region of interest" description="Disordered" evidence="2">
    <location>
        <begin position="79"/>
        <end position="142"/>
    </location>
</feature>
<dbReference type="InterPro" id="IPR007875">
    <property type="entry name" value="Sprouty"/>
</dbReference>
<name>A0A8T0AC44_SILME</name>
<dbReference type="EMBL" id="JABFDY010000024">
    <property type="protein sequence ID" value="KAF7689717.1"/>
    <property type="molecule type" value="Genomic_DNA"/>
</dbReference>
<dbReference type="PANTHER" id="PTHR12365:SF7">
    <property type="entry name" value="PROTEIN SPROUTY"/>
    <property type="match status" value="1"/>
</dbReference>
<accession>A0A8T0AC44</accession>
<sequence length="377" mass="41617">MHLTGALNSQHRIGRARTHTHTHTHTHTNTQTYGLSDVFTSLQISSQPPFRATMEPRARDGGSGLFTLHQIQTVHSCNEYTESPTNWPRPQVSDSAQVEGPDDHTQDSSHSPQSARRSTEIETSSEQRTVEGETVVKEQPEIFEPDAQMGIFVICTQELSLSGTSGQKVTAVEEQPSSFDSKQDVLEVASSCISEQRSLASVDKPDVAIREQPKSSDSKEEEMKLLGSSSTDHNLESKQETTKQQNKKHPSPCDRCRRCKCRDCAAATPLPSCWLCGRRCLCSAEAVVEYSTCVCCLKAVLYHCSSDDEDSSADAPFSCRESRRCTRWSTAAAMAFFLPCLLCYGPARGCLALCQLCHNCTHRTGCRCKDLKVAQGF</sequence>
<evidence type="ECO:0000313" key="3">
    <source>
        <dbReference type="EMBL" id="KAF7689717.1"/>
    </source>
</evidence>
<evidence type="ECO:0008006" key="5">
    <source>
        <dbReference type="Google" id="ProtNLM"/>
    </source>
</evidence>
<feature type="compositionally biased region" description="Basic and acidic residues" evidence="2">
    <location>
        <begin position="128"/>
        <end position="140"/>
    </location>
</feature>
<dbReference type="GO" id="GO:0048513">
    <property type="term" value="P:animal organ development"/>
    <property type="evidence" value="ECO:0007669"/>
    <property type="project" value="TreeGrafter"/>
</dbReference>
<feature type="region of interest" description="Disordered" evidence="2">
    <location>
        <begin position="203"/>
        <end position="254"/>
    </location>
</feature>